<dbReference type="HOGENOM" id="CLU_3204403_0_0_5"/>
<keyword evidence="1" id="KW-0614">Plasmid</keyword>
<reference evidence="1" key="1">
    <citation type="journal article" date="2012" name="J. Bacteriol.">
        <title>Complete genome sequence of the broad-host-range strain Sinorhizobium fredii USDA257.</title>
        <authorList>
            <person name="Schuldes J."/>
            <person name="Rodriguez Orbegoso M."/>
            <person name="Schmeisser C."/>
            <person name="Krishnan H.B."/>
            <person name="Daniel R."/>
            <person name="Streit W.R."/>
        </authorList>
    </citation>
    <scope>NUCLEOTIDE SEQUENCE [LARGE SCALE GENOMIC DNA]</scope>
    <source>
        <strain evidence="1">USDA 257</strain>
        <plasmid evidence="1">pUSDA257</plasmid>
    </source>
</reference>
<evidence type="ECO:0000313" key="1">
    <source>
        <dbReference type="EMBL" id="AFL54921.1"/>
    </source>
</evidence>
<name>I3XGB5_SINF2</name>
<proteinExistence type="predicted"/>
<organism evidence="1">
    <name type="scientific">Sinorhizobium fredii (strain USDA 257)</name>
    <dbReference type="NCBI Taxonomy" id="1185652"/>
    <lineage>
        <taxon>Bacteria</taxon>
        <taxon>Pseudomonadati</taxon>
        <taxon>Pseudomonadota</taxon>
        <taxon>Alphaproteobacteria</taxon>
        <taxon>Hyphomicrobiales</taxon>
        <taxon>Rhizobiaceae</taxon>
        <taxon>Sinorhizobium/Ensifer group</taxon>
        <taxon>Sinorhizobium</taxon>
    </lineage>
</organism>
<accession>I3XGB5</accession>
<evidence type="ECO:0000313" key="2">
    <source>
        <dbReference type="Proteomes" id="UP000006180"/>
    </source>
</evidence>
<gene>
    <name evidence="1" type="ORF">USDA257_p02060</name>
</gene>
<dbReference type="EMBL" id="CP003564">
    <property type="protein sequence ID" value="AFL54921.1"/>
    <property type="molecule type" value="Genomic_DNA"/>
</dbReference>
<protein>
    <submittedName>
        <fullName evidence="1">Uncharacterized protein</fullName>
    </submittedName>
</protein>
<dbReference type="AlphaFoldDB" id="I3XGB5"/>
<geneLocation type="plasmid" evidence="2">
    <name>pUSDA257 fragment 1</name>
</geneLocation>
<sequence length="45" mass="5141">MRAAFVTLRRLHVLAAPRHAAADRREAYTGTKCFPNSLRSSAQWR</sequence>